<evidence type="ECO:0000256" key="1">
    <source>
        <dbReference type="SAM" id="Phobius"/>
    </source>
</evidence>
<keyword evidence="1" id="KW-1133">Transmembrane helix</keyword>
<evidence type="ECO:0000313" key="2">
    <source>
        <dbReference type="Proteomes" id="UP000887575"/>
    </source>
</evidence>
<feature type="transmembrane region" description="Helical" evidence="1">
    <location>
        <begin position="16"/>
        <end position="37"/>
    </location>
</feature>
<evidence type="ECO:0000313" key="3">
    <source>
        <dbReference type="WBParaSite" id="MBELARI_LOCUS12356"/>
    </source>
</evidence>
<feature type="transmembrane region" description="Helical" evidence="1">
    <location>
        <begin position="70"/>
        <end position="89"/>
    </location>
</feature>
<dbReference type="Proteomes" id="UP000887575">
    <property type="component" value="Unassembled WGS sequence"/>
</dbReference>
<dbReference type="WBParaSite" id="MBELARI_LOCUS12356">
    <property type="protein sequence ID" value="MBELARI_LOCUS12356"/>
    <property type="gene ID" value="MBELARI_LOCUS12356"/>
</dbReference>
<organism evidence="2 3">
    <name type="scientific">Mesorhabditis belari</name>
    <dbReference type="NCBI Taxonomy" id="2138241"/>
    <lineage>
        <taxon>Eukaryota</taxon>
        <taxon>Metazoa</taxon>
        <taxon>Ecdysozoa</taxon>
        <taxon>Nematoda</taxon>
        <taxon>Chromadorea</taxon>
        <taxon>Rhabditida</taxon>
        <taxon>Rhabditina</taxon>
        <taxon>Rhabditomorpha</taxon>
        <taxon>Rhabditoidea</taxon>
        <taxon>Rhabditidae</taxon>
        <taxon>Mesorhabditinae</taxon>
        <taxon>Mesorhabditis</taxon>
    </lineage>
</organism>
<reference evidence="3" key="1">
    <citation type="submission" date="2024-02" db="UniProtKB">
        <authorList>
            <consortium name="WormBaseParasite"/>
        </authorList>
    </citation>
    <scope>IDENTIFICATION</scope>
</reference>
<protein>
    <submittedName>
        <fullName evidence="3">Uncharacterized protein</fullName>
    </submittedName>
</protein>
<dbReference type="AlphaFoldDB" id="A0AAF3EEF9"/>
<name>A0AAF3EEF9_9BILA</name>
<accession>A0AAF3EEF9</accession>
<dbReference type="SUPFAM" id="SSF81321">
    <property type="entry name" value="Family A G protein-coupled receptor-like"/>
    <property type="match status" value="1"/>
</dbReference>
<sequence length="219" mass="25085">MLITKQKFKLIWNEKVTYLFVAATWAWKAGIAAYIVFGCPTQHYLEPNNYSISYQTVEADIFLLTYATQIVPIFVITSIGIYLFFFILLTIQNLVSKNATLKARVVRTVVAAMLQNFAALISSFPSLYETIRYEFPSFHMQSIDLPTYLFCLKVGTNLYATSSAWIMVICVQEYRTAVIDLILRRDSKRKNNTTLTAIRTRRSLTLSRIRETNGITSIA</sequence>
<keyword evidence="2" id="KW-1185">Reference proteome</keyword>
<feature type="transmembrane region" description="Helical" evidence="1">
    <location>
        <begin position="109"/>
        <end position="128"/>
    </location>
</feature>
<keyword evidence="1" id="KW-0472">Membrane</keyword>
<keyword evidence="1" id="KW-0812">Transmembrane</keyword>
<proteinExistence type="predicted"/>